<reference evidence="3" key="1">
    <citation type="journal article" date="2019" name="Int. J. Syst. Evol. Microbiol.">
        <title>The Global Catalogue of Microorganisms (GCM) 10K type strain sequencing project: providing services to taxonomists for standard genome sequencing and annotation.</title>
        <authorList>
            <consortium name="The Broad Institute Genomics Platform"/>
            <consortium name="The Broad Institute Genome Sequencing Center for Infectious Disease"/>
            <person name="Wu L."/>
            <person name="Ma J."/>
        </authorList>
    </citation>
    <scope>NUCLEOTIDE SEQUENCE [LARGE SCALE GENOMIC DNA]</scope>
    <source>
        <strain evidence="3">JCM 13319</strain>
    </source>
</reference>
<organism evidence="2 3">
    <name type="scientific">Brevibacterium picturae</name>
    <dbReference type="NCBI Taxonomy" id="260553"/>
    <lineage>
        <taxon>Bacteria</taxon>
        <taxon>Bacillati</taxon>
        <taxon>Actinomycetota</taxon>
        <taxon>Actinomycetes</taxon>
        <taxon>Micrococcales</taxon>
        <taxon>Brevibacteriaceae</taxon>
        <taxon>Brevibacterium</taxon>
    </lineage>
</organism>
<dbReference type="Proteomes" id="UP001501791">
    <property type="component" value="Unassembled WGS sequence"/>
</dbReference>
<dbReference type="EMBL" id="BAAALY010000006">
    <property type="protein sequence ID" value="GAA1544495.1"/>
    <property type="molecule type" value="Genomic_DNA"/>
</dbReference>
<comment type="caution">
    <text evidence="2">The sequence shown here is derived from an EMBL/GenBank/DDBJ whole genome shotgun (WGS) entry which is preliminary data.</text>
</comment>
<name>A0ABP4MI23_9MICO</name>
<proteinExistence type="predicted"/>
<sequence>MVSVTTELSDDQALRLIMGRLNYSLAKAQAWLASFKRRHGSVQPGALMRAITSQRDQNAREFSTPPPGGPSPDIGPSFGS</sequence>
<evidence type="ECO:0000256" key="1">
    <source>
        <dbReference type="SAM" id="MobiDB-lite"/>
    </source>
</evidence>
<evidence type="ECO:0000313" key="2">
    <source>
        <dbReference type="EMBL" id="GAA1544495.1"/>
    </source>
</evidence>
<keyword evidence="3" id="KW-1185">Reference proteome</keyword>
<feature type="region of interest" description="Disordered" evidence="1">
    <location>
        <begin position="51"/>
        <end position="80"/>
    </location>
</feature>
<accession>A0ABP4MI23</accession>
<gene>
    <name evidence="2" type="ORF">GCM10009691_18700</name>
</gene>
<feature type="compositionally biased region" description="Low complexity" evidence="1">
    <location>
        <begin position="71"/>
        <end position="80"/>
    </location>
</feature>
<protein>
    <submittedName>
        <fullName evidence="2">Uncharacterized protein</fullName>
    </submittedName>
</protein>
<evidence type="ECO:0000313" key="3">
    <source>
        <dbReference type="Proteomes" id="UP001501791"/>
    </source>
</evidence>